<accession>A0A0C3QA14</accession>
<dbReference type="EMBL" id="KN823133">
    <property type="protein sequence ID" value="KIO21606.1"/>
    <property type="molecule type" value="Genomic_DNA"/>
</dbReference>
<keyword evidence="1" id="KW-1133">Transmembrane helix</keyword>
<evidence type="ECO:0000313" key="3">
    <source>
        <dbReference type="EMBL" id="KIO21606.1"/>
    </source>
</evidence>
<keyword evidence="1" id="KW-0812">Transmembrane</keyword>
<keyword evidence="4" id="KW-1185">Reference proteome</keyword>
<feature type="transmembrane region" description="Helical" evidence="1">
    <location>
        <begin position="164"/>
        <end position="188"/>
    </location>
</feature>
<evidence type="ECO:0000313" key="4">
    <source>
        <dbReference type="Proteomes" id="UP000054248"/>
    </source>
</evidence>
<keyword evidence="2" id="KW-0732">Signal</keyword>
<evidence type="ECO:0000256" key="2">
    <source>
        <dbReference type="SAM" id="SignalP"/>
    </source>
</evidence>
<dbReference type="HOGENOM" id="CLU_1497288_0_0_1"/>
<keyword evidence="1" id="KW-0472">Membrane</keyword>
<reference evidence="3 4" key="1">
    <citation type="submission" date="2014-04" db="EMBL/GenBank/DDBJ databases">
        <authorList>
            <consortium name="DOE Joint Genome Institute"/>
            <person name="Kuo A."/>
            <person name="Girlanda M."/>
            <person name="Perotto S."/>
            <person name="Kohler A."/>
            <person name="Nagy L.G."/>
            <person name="Floudas D."/>
            <person name="Copeland A."/>
            <person name="Barry K.W."/>
            <person name="Cichocki N."/>
            <person name="Veneault-Fourrey C."/>
            <person name="LaButti K."/>
            <person name="Lindquist E.A."/>
            <person name="Lipzen A."/>
            <person name="Lundell T."/>
            <person name="Morin E."/>
            <person name="Murat C."/>
            <person name="Sun H."/>
            <person name="Tunlid A."/>
            <person name="Henrissat B."/>
            <person name="Grigoriev I.V."/>
            <person name="Hibbett D.S."/>
            <person name="Martin F."/>
            <person name="Nordberg H.P."/>
            <person name="Cantor M.N."/>
            <person name="Hua S.X."/>
        </authorList>
    </citation>
    <scope>NUCLEOTIDE SEQUENCE [LARGE SCALE GENOMIC DNA]</scope>
    <source>
        <strain evidence="3 4">MUT 4182</strain>
    </source>
</reference>
<evidence type="ECO:0000256" key="1">
    <source>
        <dbReference type="SAM" id="Phobius"/>
    </source>
</evidence>
<reference evidence="4" key="2">
    <citation type="submission" date="2015-01" db="EMBL/GenBank/DDBJ databases">
        <title>Evolutionary Origins and Diversification of the Mycorrhizal Mutualists.</title>
        <authorList>
            <consortium name="DOE Joint Genome Institute"/>
            <consortium name="Mycorrhizal Genomics Consortium"/>
            <person name="Kohler A."/>
            <person name="Kuo A."/>
            <person name="Nagy L.G."/>
            <person name="Floudas D."/>
            <person name="Copeland A."/>
            <person name="Barry K.W."/>
            <person name="Cichocki N."/>
            <person name="Veneault-Fourrey C."/>
            <person name="LaButti K."/>
            <person name="Lindquist E.A."/>
            <person name="Lipzen A."/>
            <person name="Lundell T."/>
            <person name="Morin E."/>
            <person name="Murat C."/>
            <person name="Riley R."/>
            <person name="Ohm R."/>
            <person name="Sun H."/>
            <person name="Tunlid A."/>
            <person name="Henrissat B."/>
            <person name="Grigoriev I.V."/>
            <person name="Hibbett D.S."/>
            <person name="Martin F."/>
        </authorList>
    </citation>
    <scope>NUCLEOTIDE SEQUENCE [LARGE SCALE GENOMIC DNA]</scope>
    <source>
        <strain evidence="4">MUT 4182</strain>
    </source>
</reference>
<gene>
    <name evidence="3" type="ORF">M407DRAFT_28815</name>
</gene>
<sequence>MYSKSFLSTVALFFFAALSANAAPKESQGPHQILARSPHLSLRQADGAYGVCTSICQPLEAKLTICENSAATDVCACAPSMSVPFHDCAKCSYNQAKDASLKAEMVDVYNEYVDACKDAGHPITGDTNITGAAQESASVSSSAAAASGTASSSTTSNKSASNGAIGLSVSFVSSVALPVAAIAVSGLLF</sequence>
<organism evidence="3 4">
    <name type="scientific">Tulasnella calospora MUT 4182</name>
    <dbReference type="NCBI Taxonomy" id="1051891"/>
    <lineage>
        <taxon>Eukaryota</taxon>
        <taxon>Fungi</taxon>
        <taxon>Dikarya</taxon>
        <taxon>Basidiomycota</taxon>
        <taxon>Agaricomycotina</taxon>
        <taxon>Agaricomycetes</taxon>
        <taxon>Cantharellales</taxon>
        <taxon>Tulasnellaceae</taxon>
        <taxon>Tulasnella</taxon>
    </lineage>
</organism>
<name>A0A0C3QA14_9AGAM</name>
<dbReference type="OrthoDB" id="3262909at2759"/>
<feature type="chain" id="PRO_5002168420" description="Extracellular membrane protein CFEM domain-containing protein" evidence="2">
    <location>
        <begin position="23"/>
        <end position="189"/>
    </location>
</feature>
<dbReference type="Proteomes" id="UP000054248">
    <property type="component" value="Unassembled WGS sequence"/>
</dbReference>
<evidence type="ECO:0008006" key="5">
    <source>
        <dbReference type="Google" id="ProtNLM"/>
    </source>
</evidence>
<proteinExistence type="predicted"/>
<protein>
    <recommendedName>
        <fullName evidence="5">Extracellular membrane protein CFEM domain-containing protein</fullName>
    </recommendedName>
</protein>
<dbReference type="AlphaFoldDB" id="A0A0C3QA14"/>
<feature type="signal peptide" evidence="2">
    <location>
        <begin position="1"/>
        <end position="22"/>
    </location>
</feature>